<proteinExistence type="predicted"/>
<name>A0AA40C6Y1_9PEZI</name>
<keyword evidence="2" id="KW-1185">Reference proteome</keyword>
<sequence length="116" mass="12911">MVKRYDGLSRVPGGADDTSEQWSKKISVAVYRKHGWPSADFDGDAFDVKETVEELIDNFCRCDALIGCHKKRWDKSTVRLESAETVNHAWTARFEPREAKMALVEGGDGCGGGTCR</sequence>
<accession>A0AA40C6Y1</accession>
<gene>
    <name evidence="1" type="ORF">B0T14DRAFT_512631</name>
</gene>
<evidence type="ECO:0000313" key="1">
    <source>
        <dbReference type="EMBL" id="KAK0627442.1"/>
    </source>
</evidence>
<organism evidence="1 2">
    <name type="scientific">Immersiella caudata</name>
    <dbReference type="NCBI Taxonomy" id="314043"/>
    <lineage>
        <taxon>Eukaryota</taxon>
        <taxon>Fungi</taxon>
        <taxon>Dikarya</taxon>
        <taxon>Ascomycota</taxon>
        <taxon>Pezizomycotina</taxon>
        <taxon>Sordariomycetes</taxon>
        <taxon>Sordariomycetidae</taxon>
        <taxon>Sordariales</taxon>
        <taxon>Lasiosphaeriaceae</taxon>
        <taxon>Immersiella</taxon>
    </lineage>
</organism>
<comment type="caution">
    <text evidence="1">The sequence shown here is derived from an EMBL/GenBank/DDBJ whole genome shotgun (WGS) entry which is preliminary data.</text>
</comment>
<dbReference type="AlphaFoldDB" id="A0AA40C6Y1"/>
<reference evidence="1" key="1">
    <citation type="submission" date="2023-06" db="EMBL/GenBank/DDBJ databases">
        <title>Genome-scale phylogeny and comparative genomics of the fungal order Sordariales.</title>
        <authorList>
            <consortium name="Lawrence Berkeley National Laboratory"/>
            <person name="Hensen N."/>
            <person name="Bonometti L."/>
            <person name="Westerberg I."/>
            <person name="Brannstrom I.O."/>
            <person name="Guillou S."/>
            <person name="Cros-Aarteil S."/>
            <person name="Calhoun S."/>
            <person name="Haridas S."/>
            <person name="Kuo A."/>
            <person name="Mondo S."/>
            <person name="Pangilinan J."/>
            <person name="Riley R."/>
            <person name="Labutti K."/>
            <person name="Andreopoulos B."/>
            <person name="Lipzen A."/>
            <person name="Chen C."/>
            <person name="Yanf M."/>
            <person name="Daum C."/>
            <person name="Ng V."/>
            <person name="Clum A."/>
            <person name="Steindorff A."/>
            <person name="Ohm R."/>
            <person name="Martin F."/>
            <person name="Silar P."/>
            <person name="Natvig D."/>
            <person name="Lalanne C."/>
            <person name="Gautier V."/>
            <person name="Ament-Velasquez S.L."/>
            <person name="Kruys A."/>
            <person name="Hutchinson M.I."/>
            <person name="Powell A.J."/>
            <person name="Barry K."/>
            <person name="Miller A.N."/>
            <person name="Grigoriev I.V."/>
            <person name="Debuchy R."/>
            <person name="Gladieux P."/>
            <person name="Thoren M.H."/>
            <person name="Johannesson H."/>
        </authorList>
    </citation>
    <scope>NUCLEOTIDE SEQUENCE</scope>
    <source>
        <strain evidence="1">CBS 606.72</strain>
    </source>
</reference>
<evidence type="ECO:0000313" key="2">
    <source>
        <dbReference type="Proteomes" id="UP001175000"/>
    </source>
</evidence>
<dbReference type="EMBL" id="JAULSU010000002">
    <property type="protein sequence ID" value="KAK0627442.1"/>
    <property type="molecule type" value="Genomic_DNA"/>
</dbReference>
<dbReference type="Proteomes" id="UP001175000">
    <property type="component" value="Unassembled WGS sequence"/>
</dbReference>
<protein>
    <submittedName>
        <fullName evidence="1">Uncharacterized protein</fullName>
    </submittedName>
</protein>